<reference evidence="1 2" key="1">
    <citation type="submission" date="2021-08" db="EMBL/GenBank/DDBJ databases">
        <title>Culture and genomic analysis of Symbiopectobacterium purcellii sp. nov. gen. nov., isolated from the leafhopper Empoasca decipiens.</title>
        <authorList>
            <person name="Nadal-Jimenez P."/>
            <person name="Siozios S."/>
            <person name="Halliday N."/>
            <person name="Camara M."/>
            <person name="Hurst G.D.D."/>
        </authorList>
    </citation>
    <scope>NUCLEOTIDE SEQUENCE [LARGE SCALE GENOMIC DNA]</scope>
    <source>
        <strain evidence="1 2">SyEd1</strain>
    </source>
</reference>
<protein>
    <submittedName>
        <fullName evidence="1">Uncharacterized protein</fullName>
    </submittedName>
</protein>
<dbReference type="Proteomes" id="UP000825886">
    <property type="component" value="Chromosome"/>
</dbReference>
<evidence type="ECO:0000313" key="1">
    <source>
        <dbReference type="EMBL" id="QZN96121.1"/>
    </source>
</evidence>
<keyword evidence="2" id="KW-1185">Reference proteome</keyword>
<dbReference type="InterPro" id="IPR003898">
    <property type="entry name" value="Borpert_toxA"/>
</dbReference>
<dbReference type="RefSeq" id="WP_222159184.1">
    <property type="nucleotide sequence ID" value="NZ_CP081864.1"/>
</dbReference>
<dbReference type="Gene3D" id="3.90.210.10">
    <property type="entry name" value="Heat-Labile Enterotoxin, subunit A"/>
    <property type="match status" value="1"/>
</dbReference>
<organism evidence="1 2">
    <name type="scientific">Symbiopectobacterium purcellii</name>
    <dbReference type="NCBI Taxonomy" id="2871826"/>
    <lineage>
        <taxon>Bacteria</taxon>
        <taxon>Pseudomonadati</taxon>
        <taxon>Pseudomonadota</taxon>
        <taxon>Gammaproteobacteria</taxon>
        <taxon>Enterobacterales</taxon>
        <taxon>Enterobacteriaceae</taxon>
    </lineage>
</organism>
<sequence length="234" mass="27049">MGRVMLIFFMCLFSGSAYPAFFFRYSVVPPERVFQQGFLPLGNNSNVYQHIAVVSCFDRNANSRFISTSSSQLMAMEMANANTPIGSNYYLYRIRPTDNFYNSMNSVQAAMNRTHDERFLAAYFYYMLEEEWLAEGGISPQQIHSAIEYQSQGPHQEATLIMEYLNAAYIEAYSTPSNTVYSIPDLPAEHVNEPQNCTGCNVHFPEKKYKRSVKYELELWRMCSHKHLEIFFGD</sequence>
<dbReference type="SUPFAM" id="SSF56399">
    <property type="entry name" value="ADP-ribosylation"/>
    <property type="match status" value="1"/>
</dbReference>
<proteinExistence type="predicted"/>
<dbReference type="EMBL" id="CP081864">
    <property type="protein sequence ID" value="QZN96121.1"/>
    <property type="molecule type" value="Genomic_DNA"/>
</dbReference>
<name>A0ABX9AP80_9ENTR</name>
<accession>A0ABX9AP80</accession>
<evidence type="ECO:0000313" key="2">
    <source>
        <dbReference type="Proteomes" id="UP000825886"/>
    </source>
</evidence>
<dbReference type="Pfam" id="PF02917">
    <property type="entry name" value="Pertussis_S1"/>
    <property type="match status" value="1"/>
</dbReference>
<gene>
    <name evidence="1" type="ORF">K6K13_01095</name>
</gene>